<feature type="transmembrane region" description="Helical" evidence="14">
    <location>
        <begin position="157"/>
        <end position="177"/>
    </location>
</feature>
<evidence type="ECO:0000256" key="3">
    <source>
        <dbReference type="ARBA" id="ARBA00022692"/>
    </source>
</evidence>
<feature type="transmembrane region" description="Helical" evidence="14">
    <location>
        <begin position="338"/>
        <end position="359"/>
    </location>
</feature>
<dbReference type="RefSeq" id="WP_132570154.1">
    <property type="nucleotide sequence ID" value="NZ_CBCSGL010000001.1"/>
</dbReference>
<comment type="caution">
    <text evidence="17">The sequence shown here is derived from an EMBL/GenBank/DDBJ whole genome shotgun (WGS) entry which is preliminary data.</text>
</comment>
<dbReference type="GO" id="GO:0004222">
    <property type="term" value="F:metalloendopeptidase activity"/>
    <property type="evidence" value="ECO:0007669"/>
    <property type="project" value="InterPro"/>
</dbReference>
<dbReference type="OrthoDB" id="9781930at2"/>
<feature type="binding site" evidence="12">
    <location>
        <position position="367"/>
    </location>
    <ligand>
        <name>Zn(2+)</name>
        <dbReference type="ChEBI" id="CHEBI:29105"/>
        <note>catalytic</note>
    </ligand>
</feature>
<evidence type="ECO:0000259" key="16">
    <source>
        <dbReference type="Pfam" id="PF16491"/>
    </source>
</evidence>
<dbReference type="FunFam" id="3.30.2010.10:FF:000002">
    <property type="entry name" value="CAAX prenyl protease"/>
    <property type="match status" value="1"/>
</dbReference>
<keyword evidence="6" id="KW-0256">Endoplasmic reticulum</keyword>
<feature type="active site" description="Proton donor" evidence="11">
    <location>
        <position position="371"/>
    </location>
</feature>
<comment type="subcellular location">
    <subcellularLocation>
        <location evidence="1">Endoplasmic reticulum membrane</location>
        <topology evidence="1">Multi-pass membrane protein</topology>
    </subcellularLocation>
</comment>
<evidence type="ECO:0000256" key="5">
    <source>
        <dbReference type="ARBA" id="ARBA00022801"/>
    </source>
</evidence>
<keyword evidence="3 14" id="KW-0812">Transmembrane</keyword>
<keyword evidence="8 14" id="KW-1133">Transmembrane helix</keyword>
<comment type="similarity">
    <text evidence="13">Belongs to the peptidase M48 family.</text>
</comment>
<feature type="binding site" evidence="12">
    <location>
        <position position="285"/>
    </location>
    <ligand>
        <name>Zn(2+)</name>
        <dbReference type="ChEBI" id="CHEBI:29105"/>
        <note>catalytic</note>
    </ligand>
</feature>
<proteinExistence type="inferred from homology"/>
<evidence type="ECO:0000256" key="12">
    <source>
        <dbReference type="PIRSR" id="PIRSR627057-2"/>
    </source>
</evidence>
<comment type="cofactor">
    <cofactor evidence="12 13">
        <name>Zn(2+)</name>
        <dbReference type="ChEBI" id="CHEBI:29105"/>
    </cofactor>
    <text evidence="12 13">Binds 1 zinc ion per subunit.</text>
</comment>
<evidence type="ECO:0000256" key="1">
    <source>
        <dbReference type="ARBA" id="ARBA00004477"/>
    </source>
</evidence>
<keyword evidence="18" id="KW-1185">Reference proteome</keyword>
<evidence type="ECO:0000256" key="9">
    <source>
        <dbReference type="ARBA" id="ARBA00023049"/>
    </source>
</evidence>
<keyword evidence="4 12" id="KW-0479">Metal-binding</keyword>
<organism evidence="17 18">
    <name type="scientific">Roseateles saccharophilus</name>
    <name type="common">Pseudomonas saccharophila</name>
    <dbReference type="NCBI Taxonomy" id="304"/>
    <lineage>
        <taxon>Bacteria</taxon>
        <taxon>Pseudomonadati</taxon>
        <taxon>Pseudomonadota</taxon>
        <taxon>Betaproteobacteria</taxon>
        <taxon>Burkholderiales</taxon>
        <taxon>Sphaerotilaceae</taxon>
        <taxon>Roseateles</taxon>
    </lineage>
</organism>
<dbReference type="GO" id="GO:0071586">
    <property type="term" value="P:CAAX-box protein processing"/>
    <property type="evidence" value="ECO:0007669"/>
    <property type="project" value="InterPro"/>
</dbReference>
<dbReference type="Gene3D" id="3.30.2010.10">
    <property type="entry name" value="Metalloproteases ('zincins'), catalytic domain"/>
    <property type="match status" value="1"/>
</dbReference>
<evidence type="ECO:0000256" key="11">
    <source>
        <dbReference type="PIRSR" id="PIRSR627057-1"/>
    </source>
</evidence>
<dbReference type="PANTHER" id="PTHR10120">
    <property type="entry name" value="CAAX PRENYL PROTEASE 1"/>
    <property type="match status" value="1"/>
</dbReference>
<evidence type="ECO:0000313" key="18">
    <source>
        <dbReference type="Proteomes" id="UP000295110"/>
    </source>
</evidence>
<evidence type="ECO:0000256" key="4">
    <source>
        <dbReference type="ARBA" id="ARBA00022723"/>
    </source>
</evidence>
<evidence type="ECO:0000256" key="2">
    <source>
        <dbReference type="ARBA" id="ARBA00022670"/>
    </source>
</evidence>
<evidence type="ECO:0000256" key="14">
    <source>
        <dbReference type="SAM" id="Phobius"/>
    </source>
</evidence>
<evidence type="ECO:0000256" key="8">
    <source>
        <dbReference type="ARBA" id="ARBA00022989"/>
    </source>
</evidence>
<accession>A0A4R3VAK9</accession>
<evidence type="ECO:0000256" key="7">
    <source>
        <dbReference type="ARBA" id="ARBA00022833"/>
    </source>
</evidence>
<keyword evidence="9 13" id="KW-0482">Metalloprotease</keyword>
<feature type="binding site" evidence="12">
    <location>
        <position position="289"/>
    </location>
    <ligand>
        <name>Zn(2+)</name>
        <dbReference type="ChEBI" id="CHEBI:29105"/>
        <note>catalytic</note>
    </ligand>
</feature>
<reference evidence="17 18" key="1">
    <citation type="submission" date="2019-03" db="EMBL/GenBank/DDBJ databases">
        <title>Genomic Encyclopedia of Type Strains, Phase IV (KMG-IV): sequencing the most valuable type-strain genomes for metagenomic binning, comparative biology and taxonomic classification.</title>
        <authorList>
            <person name="Goeker M."/>
        </authorList>
    </citation>
    <scope>NUCLEOTIDE SEQUENCE [LARGE SCALE GENOMIC DNA]</scope>
    <source>
        <strain evidence="17 18">DSM 654</strain>
    </source>
</reference>
<dbReference type="Pfam" id="PF01435">
    <property type="entry name" value="Peptidase_M48"/>
    <property type="match status" value="1"/>
</dbReference>
<evidence type="ECO:0000256" key="13">
    <source>
        <dbReference type="RuleBase" id="RU003983"/>
    </source>
</evidence>
<dbReference type="InterPro" id="IPR027057">
    <property type="entry name" value="CAXX_Prtase_1"/>
</dbReference>
<keyword evidence="10 14" id="KW-0472">Membrane</keyword>
<feature type="domain" description="Peptidase M48" evidence="15">
    <location>
        <begin position="215"/>
        <end position="422"/>
    </location>
</feature>
<dbReference type="GO" id="GO:0046872">
    <property type="term" value="F:metal ion binding"/>
    <property type="evidence" value="ECO:0007669"/>
    <property type="project" value="UniProtKB-KW"/>
</dbReference>
<feature type="transmembrane region" description="Helical" evidence="14">
    <location>
        <begin position="65"/>
        <end position="83"/>
    </location>
</feature>
<name>A0A4R3VAK9_ROSSA</name>
<keyword evidence="7 12" id="KW-0862">Zinc</keyword>
<evidence type="ECO:0000256" key="6">
    <source>
        <dbReference type="ARBA" id="ARBA00022824"/>
    </source>
</evidence>
<protein>
    <submittedName>
        <fullName evidence="17">STE24 endopeptidase</fullName>
    </submittedName>
</protein>
<sequence>MSPTLLSLAFAVALAVSTLAKFWLSSRQIRHVAAHRGQVPPAFAGSVTLAAHQKAADYTIARARFGLLALGFNAAVLLGWTLLGGLNALNGWLLDASQALPAGWAAMGYQLGLIAAFVLAGSLLDLPWELWSTFRIEQAFGFNRTTLGLYFADMAKGLLVGALLGLPIVALILWLMGTAGPHWWLWAWGAWMGFQLLVMVLYPSLIAPLFNKFEPLNDAALKERVERLMARCGFAAKGLFVMDGSRRSAHGNAYFSGFGPAKRVVFFDTLLAKLNGPEVEAVLAHELGHFKHRHITKRIALGFAFSLAGFALLGWLQQQPAFYLGLGVQPSLAAPNDALALILFLLVGPVFGFFVTPLASHFSRRDEFQADAYARAQANASDLSSALLKLHEDNAGTLTPDPVYARFYYSHPPAAERLAALTA</sequence>
<feature type="domain" description="CAAX prenyl protease 1 N-terminal" evidence="16">
    <location>
        <begin position="28"/>
        <end position="212"/>
    </location>
</feature>
<keyword evidence="2 13" id="KW-0645">Protease</keyword>
<evidence type="ECO:0000259" key="15">
    <source>
        <dbReference type="Pfam" id="PF01435"/>
    </source>
</evidence>
<dbReference type="InterPro" id="IPR001915">
    <property type="entry name" value="Peptidase_M48"/>
</dbReference>
<feature type="transmembrane region" description="Helical" evidence="14">
    <location>
        <begin position="6"/>
        <end position="24"/>
    </location>
</feature>
<dbReference type="InterPro" id="IPR032456">
    <property type="entry name" value="Peptidase_M48_N"/>
</dbReference>
<evidence type="ECO:0000313" key="17">
    <source>
        <dbReference type="EMBL" id="TCV02266.1"/>
    </source>
</evidence>
<gene>
    <name evidence="17" type="ORF">EV671_100439</name>
</gene>
<dbReference type="CDD" id="cd07343">
    <property type="entry name" value="M48A_Zmpste24p_like"/>
    <property type="match status" value="1"/>
</dbReference>
<dbReference type="EMBL" id="SMBU01000004">
    <property type="protein sequence ID" value="TCV02266.1"/>
    <property type="molecule type" value="Genomic_DNA"/>
</dbReference>
<feature type="active site" evidence="11">
    <location>
        <position position="286"/>
    </location>
</feature>
<keyword evidence="5 13" id="KW-0378">Hydrolase</keyword>
<dbReference type="AlphaFoldDB" id="A0A4R3VAK9"/>
<evidence type="ECO:0000256" key="10">
    <source>
        <dbReference type="ARBA" id="ARBA00023136"/>
    </source>
</evidence>
<feature type="transmembrane region" description="Helical" evidence="14">
    <location>
        <begin position="103"/>
        <end position="126"/>
    </location>
</feature>
<dbReference type="Pfam" id="PF16491">
    <property type="entry name" value="Peptidase_M48_N"/>
    <property type="match status" value="1"/>
</dbReference>
<dbReference type="Proteomes" id="UP000295110">
    <property type="component" value="Unassembled WGS sequence"/>
</dbReference>
<feature type="transmembrane region" description="Helical" evidence="14">
    <location>
        <begin position="183"/>
        <end position="202"/>
    </location>
</feature>
<feature type="transmembrane region" description="Helical" evidence="14">
    <location>
        <begin position="299"/>
        <end position="318"/>
    </location>
</feature>